<dbReference type="Proteomes" id="UP001518990">
    <property type="component" value="Unassembled WGS sequence"/>
</dbReference>
<proteinExistence type="predicted"/>
<sequence>MTVFRGTPARQVINVHDTINRPTQEECDRPQGYPLCRAEPSVFVDKFPIHLESGAEFGSPLHRLRKTNGRTGRLPHF</sequence>
<gene>
    <name evidence="1" type="ORF">IAI60_21930</name>
</gene>
<organism evidence="1 2">
    <name type="scientific">Roseomonas marmotae</name>
    <dbReference type="NCBI Taxonomy" id="2768161"/>
    <lineage>
        <taxon>Bacteria</taxon>
        <taxon>Pseudomonadati</taxon>
        <taxon>Pseudomonadota</taxon>
        <taxon>Alphaproteobacteria</taxon>
        <taxon>Acetobacterales</taxon>
        <taxon>Roseomonadaceae</taxon>
        <taxon>Roseomonas</taxon>
    </lineage>
</organism>
<reference evidence="1 2" key="1">
    <citation type="submission" date="2020-09" db="EMBL/GenBank/DDBJ databases">
        <title>Roseomonas.</title>
        <authorList>
            <person name="Zhu W."/>
        </authorList>
    </citation>
    <scope>NUCLEOTIDE SEQUENCE [LARGE SCALE GENOMIC DNA]</scope>
    <source>
        <strain evidence="1 2">1311</strain>
    </source>
</reference>
<evidence type="ECO:0000313" key="1">
    <source>
        <dbReference type="EMBL" id="MBO1077259.1"/>
    </source>
</evidence>
<protein>
    <submittedName>
        <fullName evidence="1">Uncharacterized protein</fullName>
    </submittedName>
</protein>
<evidence type="ECO:0000313" key="2">
    <source>
        <dbReference type="Proteomes" id="UP001518990"/>
    </source>
</evidence>
<comment type="caution">
    <text evidence="1">The sequence shown here is derived from an EMBL/GenBank/DDBJ whole genome shotgun (WGS) entry which is preliminary data.</text>
</comment>
<dbReference type="EMBL" id="JACTNF010000056">
    <property type="protein sequence ID" value="MBO1077259.1"/>
    <property type="molecule type" value="Genomic_DNA"/>
</dbReference>
<accession>A0ABS3KIF9</accession>
<name>A0ABS3KIF9_9PROT</name>
<keyword evidence="2" id="KW-1185">Reference proteome</keyword>